<proteinExistence type="predicted"/>
<feature type="region of interest" description="Disordered" evidence="1">
    <location>
        <begin position="172"/>
        <end position="198"/>
    </location>
</feature>
<organism evidence="2 3">
    <name type="scientific">Drosophila busckii</name>
    <name type="common">Fruit fly</name>
    <dbReference type="NCBI Taxonomy" id="30019"/>
    <lineage>
        <taxon>Eukaryota</taxon>
        <taxon>Metazoa</taxon>
        <taxon>Ecdysozoa</taxon>
        <taxon>Arthropoda</taxon>
        <taxon>Hexapoda</taxon>
        <taxon>Insecta</taxon>
        <taxon>Pterygota</taxon>
        <taxon>Neoptera</taxon>
        <taxon>Endopterygota</taxon>
        <taxon>Diptera</taxon>
        <taxon>Brachycera</taxon>
        <taxon>Muscomorpha</taxon>
        <taxon>Ephydroidea</taxon>
        <taxon>Drosophilidae</taxon>
        <taxon>Drosophila</taxon>
    </lineage>
</organism>
<dbReference type="InterPro" id="IPR028364">
    <property type="entry name" value="Ribosomal_uL1/biogenesis"/>
</dbReference>
<dbReference type="OrthoDB" id="10251727at2759"/>
<reference evidence="2 3" key="1">
    <citation type="submission" date="2015-08" db="EMBL/GenBank/DDBJ databases">
        <title>Ancestral chromatin configuration constrains chromatin evolution on differentiating sex chromosomes in Drosophila.</title>
        <authorList>
            <person name="Zhou Q."/>
            <person name="Bachtrog D."/>
        </authorList>
    </citation>
    <scope>NUCLEOTIDE SEQUENCE [LARGE SCALE GENOMIC DNA]</scope>
    <source>
        <tissue evidence="2">Whole larvae</tissue>
    </source>
</reference>
<sequence length="609" mass="67997">MVKVQKPLPKSLRKNKSNEGVVKEKLKPTKIKKTQNTEVSNLVAELPAKTDMGTSKPKGKAIKKEIKPDNKSNEIPKQKASKKPMILAPPLSPALPNSKTAMKNSTVQTRTKKSATVLAKAKKVDAVPTKGNNEITLPAKGGKKVLLPKKEPLQKKITALTKKQGKNIVSVQAESVPKKKTKAKESQGNKQKTSGTNDFLEKGVTAKPTKLERNTILDRKNAVGAKKVTKTINSNIYSKGKVSTGNQNVSKTKNRNSVKLDYELKSFDEEKFNEIMSEVNVRKICEALKNQVSEEVKKLKTASIFSDYRYVLQVCSYKIPSCPKRIAKLALKHSLVAPDDDVALIVTDLQRGARFDYEPTIQHYEDFLREAGVEQRLTVVPFNRLRNEVGTFEAKRKFLNSYDYLLCDGRISGQATAFLGQFTQKPKNVLHAVRLSKQDELSKEISRALNRTAYRQLRKGDLTAIPVGNHDHSGQQLSENIQYVVHQLQKQFPGGLANIRSMYVKIDIVGTSALPLYISMCSPPADTPYVVGPREKRMLKLKKQANEALSRFALTKDAEFIKLTREQVNRKAELREKRIALKNVDSLDDIVDAEKPIPAKKPRASAKKA</sequence>
<accession>A0A0M5J176</accession>
<dbReference type="AlphaFoldDB" id="A0A0M5J176"/>
<protein>
    <submittedName>
        <fullName evidence="2">CG13096</fullName>
    </submittedName>
</protein>
<feature type="region of interest" description="Disordered" evidence="1">
    <location>
        <begin position="42"/>
        <end position="124"/>
    </location>
</feature>
<dbReference type="InterPro" id="IPR023674">
    <property type="entry name" value="Ribosomal_uL1-like"/>
</dbReference>
<evidence type="ECO:0000313" key="3">
    <source>
        <dbReference type="Proteomes" id="UP000494163"/>
    </source>
</evidence>
<feature type="compositionally biased region" description="Basic and acidic residues" evidence="1">
    <location>
        <begin position="62"/>
        <end position="77"/>
    </location>
</feature>
<dbReference type="Proteomes" id="UP000494163">
    <property type="component" value="Chromosome 2L"/>
</dbReference>
<dbReference type="STRING" id="30019.A0A0M5J176"/>
<feature type="region of interest" description="Disordered" evidence="1">
    <location>
        <begin position="1"/>
        <end position="26"/>
    </location>
</feature>
<gene>
    <name evidence="2" type="ORF">Dbus_chr2Lg359</name>
</gene>
<dbReference type="SUPFAM" id="SSF56808">
    <property type="entry name" value="Ribosomal protein L1"/>
    <property type="match status" value="1"/>
</dbReference>
<feature type="compositionally biased region" description="Polar residues" evidence="1">
    <location>
        <begin position="97"/>
        <end position="109"/>
    </location>
</feature>
<dbReference type="EMBL" id="CP012523">
    <property type="protein sequence ID" value="ALC38274.1"/>
    <property type="molecule type" value="Genomic_DNA"/>
</dbReference>
<evidence type="ECO:0000256" key="1">
    <source>
        <dbReference type="SAM" id="MobiDB-lite"/>
    </source>
</evidence>
<evidence type="ECO:0000313" key="2">
    <source>
        <dbReference type="EMBL" id="ALC38274.1"/>
    </source>
</evidence>
<name>A0A0M5J176_DROBS</name>
<keyword evidence="3" id="KW-1185">Reference proteome</keyword>
<dbReference type="Pfam" id="PF00687">
    <property type="entry name" value="Ribosomal_L1"/>
    <property type="match status" value="1"/>
</dbReference>
<feature type="compositionally biased region" description="Polar residues" evidence="1">
    <location>
        <begin position="186"/>
        <end position="197"/>
    </location>
</feature>